<dbReference type="InterPro" id="IPR036388">
    <property type="entry name" value="WH-like_DNA-bd_sf"/>
</dbReference>
<feature type="domain" description="RNA polymerase sigma factor 70 region 4 type 2" evidence="7">
    <location>
        <begin position="105"/>
        <end position="156"/>
    </location>
</feature>
<sequence>MARAPFSAARFEDLYRGCSQDLLGYALRRVDRPQDAADVVAETFLVAWRRIDEIPDDRARPWLFRVARNVMANQQRADRRRADLAERLRLELSQQTVVQPDVPASLRAAFATLTDADREVLRLVAWEGLSAEDLAVTLDCSVNAARIRLHRARRRLADALRPATTTP</sequence>
<dbReference type="PANTHER" id="PTHR43133">
    <property type="entry name" value="RNA POLYMERASE ECF-TYPE SIGMA FACTO"/>
    <property type="match status" value="1"/>
</dbReference>
<dbReference type="SUPFAM" id="SSF88659">
    <property type="entry name" value="Sigma3 and sigma4 domains of RNA polymerase sigma factors"/>
    <property type="match status" value="1"/>
</dbReference>
<evidence type="ECO:0000313" key="8">
    <source>
        <dbReference type="EMBL" id="GIJ74844.1"/>
    </source>
</evidence>
<dbReference type="InterPro" id="IPR014284">
    <property type="entry name" value="RNA_pol_sigma-70_dom"/>
</dbReference>
<dbReference type="Proteomes" id="UP000635606">
    <property type="component" value="Unassembled WGS sequence"/>
</dbReference>
<evidence type="ECO:0000256" key="2">
    <source>
        <dbReference type="ARBA" id="ARBA00023015"/>
    </source>
</evidence>
<dbReference type="InterPro" id="IPR039425">
    <property type="entry name" value="RNA_pol_sigma-70-like"/>
</dbReference>
<dbReference type="InterPro" id="IPR007627">
    <property type="entry name" value="RNA_pol_sigma70_r2"/>
</dbReference>
<comment type="caution">
    <text evidence="8">The sequence shown here is derived from an EMBL/GenBank/DDBJ whole genome shotgun (WGS) entry which is preliminary data.</text>
</comment>
<dbReference type="Gene3D" id="1.10.10.10">
    <property type="entry name" value="Winged helix-like DNA-binding domain superfamily/Winged helix DNA-binding domain"/>
    <property type="match status" value="1"/>
</dbReference>
<evidence type="ECO:0000256" key="1">
    <source>
        <dbReference type="ARBA" id="ARBA00010641"/>
    </source>
</evidence>
<organism evidence="8 9">
    <name type="scientific">Virgisporangium ochraceum</name>
    <dbReference type="NCBI Taxonomy" id="65505"/>
    <lineage>
        <taxon>Bacteria</taxon>
        <taxon>Bacillati</taxon>
        <taxon>Actinomycetota</taxon>
        <taxon>Actinomycetes</taxon>
        <taxon>Micromonosporales</taxon>
        <taxon>Micromonosporaceae</taxon>
        <taxon>Virgisporangium</taxon>
    </lineage>
</organism>
<accession>A0A8J4EHC7</accession>
<keyword evidence="5" id="KW-0804">Transcription</keyword>
<evidence type="ECO:0000313" key="9">
    <source>
        <dbReference type="Proteomes" id="UP000635606"/>
    </source>
</evidence>
<dbReference type="GO" id="GO:0016987">
    <property type="term" value="F:sigma factor activity"/>
    <property type="evidence" value="ECO:0007669"/>
    <property type="project" value="UniProtKB-KW"/>
</dbReference>
<protein>
    <recommendedName>
        <fullName evidence="10">RNA polymerase, sigma-24 subunit, ECF subfamily</fullName>
    </recommendedName>
</protein>
<dbReference type="GO" id="GO:0006352">
    <property type="term" value="P:DNA-templated transcription initiation"/>
    <property type="evidence" value="ECO:0007669"/>
    <property type="project" value="InterPro"/>
</dbReference>
<name>A0A8J4EHC7_9ACTN</name>
<feature type="domain" description="RNA polymerase sigma-70 region 2" evidence="6">
    <location>
        <begin position="14"/>
        <end position="80"/>
    </location>
</feature>
<evidence type="ECO:0000256" key="4">
    <source>
        <dbReference type="ARBA" id="ARBA00023125"/>
    </source>
</evidence>
<keyword evidence="9" id="KW-1185">Reference proteome</keyword>
<dbReference type="Pfam" id="PF04542">
    <property type="entry name" value="Sigma70_r2"/>
    <property type="match status" value="1"/>
</dbReference>
<keyword evidence="2" id="KW-0805">Transcription regulation</keyword>
<evidence type="ECO:0008006" key="10">
    <source>
        <dbReference type="Google" id="ProtNLM"/>
    </source>
</evidence>
<dbReference type="SUPFAM" id="SSF88946">
    <property type="entry name" value="Sigma2 domain of RNA polymerase sigma factors"/>
    <property type="match status" value="1"/>
</dbReference>
<dbReference type="InterPro" id="IPR013325">
    <property type="entry name" value="RNA_pol_sigma_r2"/>
</dbReference>
<keyword evidence="3" id="KW-0731">Sigma factor</keyword>
<dbReference type="InterPro" id="IPR013249">
    <property type="entry name" value="RNA_pol_sigma70_r4_t2"/>
</dbReference>
<dbReference type="RefSeq" id="WP_203934631.1">
    <property type="nucleotide sequence ID" value="NZ_BOPH01000145.1"/>
</dbReference>
<keyword evidence="4" id="KW-0238">DNA-binding</keyword>
<dbReference type="GO" id="GO:0003677">
    <property type="term" value="F:DNA binding"/>
    <property type="evidence" value="ECO:0007669"/>
    <property type="project" value="UniProtKB-KW"/>
</dbReference>
<dbReference type="PANTHER" id="PTHR43133:SF8">
    <property type="entry name" value="RNA POLYMERASE SIGMA FACTOR HI_1459-RELATED"/>
    <property type="match status" value="1"/>
</dbReference>
<proteinExistence type="inferred from homology"/>
<gene>
    <name evidence="8" type="ORF">Voc01_097610</name>
</gene>
<dbReference type="Pfam" id="PF08281">
    <property type="entry name" value="Sigma70_r4_2"/>
    <property type="match status" value="1"/>
</dbReference>
<reference evidence="8" key="1">
    <citation type="submission" date="2021-01" db="EMBL/GenBank/DDBJ databases">
        <title>Whole genome shotgun sequence of Virgisporangium ochraceum NBRC 16418.</title>
        <authorList>
            <person name="Komaki H."/>
            <person name="Tamura T."/>
        </authorList>
    </citation>
    <scope>NUCLEOTIDE SEQUENCE</scope>
    <source>
        <strain evidence="8">NBRC 16418</strain>
    </source>
</reference>
<dbReference type="Gene3D" id="1.10.1740.10">
    <property type="match status" value="1"/>
</dbReference>
<dbReference type="EMBL" id="BOPH01000145">
    <property type="protein sequence ID" value="GIJ74844.1"/>
    <property type="molecule type" value="Genomic_DNA"/>
</dbReference>
<evidence type="ECO:0000256" key="3">
    <source>
        <dbReference type="ARBA" id="ARBA00023082"/>
    </source>
</evidence>
<comment type="similarity">
    <text evidence="1">Belongs to the sigma-70 factor family. ECF subfamily.</text>
</comment>
<dbReference type="NCBIfam" id="TIGR02937">
    <property type="entry name" value="sigma70-ECF"/>
    <property type="match status" value="1"/>
</dbReference>
<evidence type="ECO:0000256" key="5">
    <source>
        <dbReference type="ARBA" id="ARBA00023163"/>
    </source>
</evidence>
<dbReference type="AlphaFoldDB" id="A0A8J4EHC7"/>
<evidence type="ECO:0000259" key="7">
    <source>
        <dbReference type="Pfam" id="PF08281"/>
    </source>
</evidence>
<evidence type="ECO:0000259" key="6">
    <source>
        <dbReference type="Pfam" id="PF04542"/>
    </source>
</evidence>
<dbReference type="InterPro" id="IPR013324">
    <property type="entry name" value="RNA_pol_sigma_r3/r4-like"/>
</dbReference>